<keyword evidence="3" id="KW-1185">Reference proteome</keyword>
<dbReference type="Proteomes" id="UP000186922">
    <property type="component" value="Unassembled WGS sequence"/>
</dbReference>
<dbReference type="PROSITE" id="PS50053">
    <property type="entry name" value="UBIQUITIN_2"/>
    <property type="match status" value="1"/>
</dbReference>
<sequence>MQDDDEELWEYNLMTDSVLHLIKVVLPDGQAIVLNVEPVCQTIKDPKKMVQSDAPKFVADGIELVFCGKLLKDEATLLQVGISSSSQLKLVQYSSCWFLRSV</sequence>
<comment type="caution">
    <text evidence="2">The sequence shown here is derived from an EMBL/GenBank/DDBJ whole genome shotgun (WGS) entry which is preliminary data.</text>
</comment>
<feature type="domain" description="Ubiquitin-like" evidence="1">
    <location>
        <begin position="41"/>
        <end position="91"/>
    </location>
</feature>
<dbReference type="OrthoDB" id="10016665at2759"/>
<name>A0A1D1UZE6_RAMVA</name>
<evidence type="ECO:0000313" key="2">
    <source>
        <dbReference type="EMBL" id="GAU93980.1"/>
    </source>
</evidence>
<accession>A0A1D1UZE6</accession>
<dbReference type="InterPro" id="IPR029071">
    <property type="entry name" value="Ubiquitin-like_domsf"/>
</dbReference>
<dbReference type="Gene3D" id="3.10.20.90">
    <property type="entry name" value="Phosphatidylinositol 3-kinase Catalytic Subunit, Chain A, domain 1"/>
    <property type="match status" value="1"/>
</dbReference>
<dbReference type="EMBL" id="BDGG01000002">
    <property type="protein sequence ID" value="GAU93980.1"/>
    <property type="molecule type" value="Genomic_DNA"/>
</dbReference>
<dbReference type="Pfam" id="PF00240">
    <property type="entry name" value="ubiquitin"/>
    <property type="match status" value="1"/>
</dbReference>
<proteinExistence type="predicted"/>
<dbReference type="CDD" id="cd17039">
    <property type="entry name" value="Ubl_ubiquitin_like"/>
    <property type="match status" value="1"/>
</dbReference>
<dbReference type="InterPro" id="IPR000626">
    <property type="entry name" value="Ubiquitin-like_dom"/>
</dbReference>
<dbReference type="SUPFAM" id="SSF54236">
    <property type="entry name" value="Ubiquitin-like"/>
    <property type="match status" value="1"/>
</dbReference>
<dbReference type="AlphaFoldDB" id="A0A1D1UZE6"/>
<gene>
    <name evidence="2" type="primary">RvY_05830-1</name>
    <name evidence="2" type="synonym">RvY_05830.1</name>
    <name evidence="2" type="ORF">RvY_05830</name>
</gene>
<organism evidence="2 3">
    <name type="scientific">Ramazzottius varieornatus</name>
    <name type="common">Water bear</name>
    <name type="synonym">Tardigrade</name>
    <dbReference type="NCBI Taxonomy" id="947166"/>
    <lineage>
        <taxon>Eukaryota</taxon>
        <taxon>Metazoa</taxon>
        <taxon>Ecdysozoa</taxon>
        <taxon>Tardigrada</taxon>
        <taxon>Eutardigrada</taxon>
        <taxon>Parachela</taxon>
        <taxon>Hypsibioidea</taxon>
        <taxon>Ramazzottiidae</taxon>
        <taxon>Ramazzottius</taxon>
    </lineage>
</organism>
<protein>
    <recommendedName>
        <fullName evidence="1">Ubiquitin-like domain-containing protein</fullName>
    </recommendedName>
</protein>
<evidence type="ECO:0000313" key="3">
    <source>
        <dbReference type="Proteomes" id="UP000186922"/>
    </source>
</evidence>
<evidence type="ECO:0000259" key="1">
    <source>
        <dbReference type="PROSITE" id="PS50053"/>
    </source>
</evidence>
<reference evidence="2 3" key="1">
    <citation type="journal article" date="2016" name="Nat. Commun.">
        <title>Extremotolerant tardigrade genome and improved radiotolerance of human cultured cells by tardigrade-unique protein.</title>
        <authorList>
            <person name="Hashimoto T."/>
            <person name="Horikawa D.D."/>
            <person name="Saito Y."/>
            <person name="Kuwahara H."/>
            <person name="Kozuka-Hata H."/>
            <person name="Shin-I T."/>
            <person name="Minakuchi Y."/>
            <person name="Ohishi K."/>
            <person name="Motoyama A."/>
            <person name="Aizu T."/>
            <person name="Enomoto A."/>
            <person name="Kondo K."/>
            <person name="Tanaka S."/>
            <person name="Hara Y."/>
            <person name="Koshikawa S."/>
            <person name="Sagara H."/>
            <person name="Miura T."/>
            <person name="Yokobori S."/>
            <person name="Miyagawa K."/>
            <person name="Suzuki Y."/>
            <person name="Kubo T."/>
            <person name="Oyama M."/>
            <person name="Kohara Y."/>
            <person name="Fujiyama A."/>
            <person name="Arakawa K."/>
            <person name="Katayama T."/>
            <person name="Toyoda A."/>
            <person name="Kunieda T."/>
        </authorList>
    </citation>
    <scope>NUCLEOTIDE SEQUENCE [LARGE SCALE GENOMIC DNA]</scope>
    <source>
        <strain evidence="2 3">YOKOZUNA-1</strain>
    </source>
</reference>